<sequence>MKKKALKAAFPHTIPVLMGYLFLGMAFGILVSSSGYHYIWAIIMSIFIYAGSMQFVAVGLITSEFNIIGTILITLMVNARHLFYGLSMLTRFPKMGKLKQYMIFSLTDETFSLLCSAKASDDVDDNWFYLFISLLDHFYWVLGSAIGGILGSLFTFDTTGIDFVMTSLFVVIFINQWKSTTNHKPALIGVFTSIICLILFGADNFIIPSMIGILLVLTYANKPVRERTS</sequence>
<feature type="transmembrane region" description="Helical" evidence="8">
    <location>
        <begin position="67"/>
        <end position="89"/>
    </location>
</feature>
<feature type="transmembrane region" description="Helical" evidence="8">
    <location>
        <begin position="12"/>
        <end position="31"/>
    </location>
</feature>
<evidence type="ECO:0000256" key="5">
    <source>
        <dbReference type="ARBA" id="ARBA00022692"/>
    </source>
</evidence>
<dbReference type="Proteomes" id="UP000253490">
    <property type="component" value="Unassembled WGS sequence"/>
</dbReference>
<name>A0A366I941_9FIRM</name>
<dbReference type="PANTHER" id="PTHR34979">
    <property type="entry name" value="INNER MEMBRANE PROTEIN YGAZ"/>
    <property type="match status" value="1"/>
</dbReference>
<evidence type="ECO:0000256" key="8">
    <source>
        <dbReference type="SAM" id="Phobius"/>
    </source>
</evidence>
<feature type="transmembrane region" description="Helical" evidence="8">
    <location>
        <begin position="154"/>
        <end position="174"/>
    </location>
</feature>
<feature type="transmembrane region" description="Helical" evidence="8">
    <location>
        <begin position="38"/>
        <end position="61"/>
    </location>
</feature>
<dbReference type="Pfam" id="PF03591">
    <property type="entry name" value="AzlC"/>
    <property type="match status" value="1"/>
</dbReference>
<proteinExistence type="inferred from homology"/>
<gene>
    <name evidence="9" type="ORF">DES36_10889</name>
</gene>
<evidence type="ECO:0000256" key="4">
    <source>
        <dbReference type="ARBA" id="ARBA00022475"/>
    </source>
</evidence>
<reference evidence="9 10" key="1">
    <citation type="submission" date="2018-06" db="EMBL/GenBank/DDBJ databases">
        <title>Genomic Encyclopedia of Type Strains, Phase IV (KMG-IV): sequencing the most valuable type-strain genomes for metagenomic binning, comparative biology and taxonomic classification.</title>
        <authorList>
            <person name="Goeker M."/>
        </authorList>
    </citation>
    <scope>NUCLEOTIDE SEQUENCE [LARGE SCALE GENOMIC DNA]</scope>
    <source>
        <strain evidence="9 10">DSM 22112</strain>
    </source>
</reference>
<feature type="transmembrane region" description="Helical" evidence="8">
    <location>
        <begin position="126"/>
        <end position="142"/>
    </location>
</feature>
<dbReference type="EMBL" id="QNRX01000008">
    <property type="protein sequence ID" value="RBP64466.1"/>
    <property type="molecule type" value="Genomic_DNA"/>
</dbReference>
<evidence type="ECO:0000256" key="7">
    <source>
        <dbReference type="ARBA" id="ARBA00023136"/>
    </source>
</evidence>
<keyword evidence="7 8" id="KW-0472">Membrane</keyword>
<keyword evidence="3" id="KW-0813">Transport</keyword>
<dbReference type="OrthoDB" id="3181706at2"/>
<dbReference type="AlphaFoldDB" id="A0A366I941"/>
<evidence type="ECO:0000313" key="9">
    <source>
        <dbReference type="EMBL" id="RBP64466.1"/>
    </source>
</evidence>
<keyword evidence="4" id="KW-1003">Cell membrane</keyword>
<evidence type="ECO:0000256" key="1">
    <source>
        <dbReference type="ARBA" id="ARBA00004651"/>
    </source>
</evidence>
<comment type="similarity">
    <text evidence="2">Belongs to the AzlC family.</text>
</comment>
<protein>
    <submittedName>
        <fullName evidence="9">4-azaleucine resistance transporter AzlC</fullName>
    </submittedName>
</protein>
<dbReference type="InterPro" id="IPR011606">
    <property type="entry name" value="Brnchd-chn_aa_trnsp_permease"/>
</dbReference>
<evidence type="ECO:0000313" key="10">
    <source>
        <dbReference type="Proteomes" id="UP000253490"/>
    </source>
</evidence>
<keyword evidence="6 8" id="KW-1133">Transmembrane helix</keyword>
<evidence type="ECO:0000256" key="6">
    <source>
        <dbReference type="ARBA" id="ARBA00022989"/>
    </source>
</evidence>
<dbReference type="RefSeq" id="WP_113920615.1">
    <property type="nucleotide sequence ID" value="NZ_QNRX01000008.1"/>
</dbReference>
<evidence type="ECO:0000256" key="2">
    <source>
        <dbReference type="ARBA" id="ARBA00010735"/>
    </source>
</evidence>
<dbReference type="GO" id="GO:0005886">
    <property type="term" value="C:plasma membrane"/>
    <property type="evidence" value="ECO:0007669"/>
    <property type="project" value="UniProtKB-SubCell"/>
</dbReference>
<accession>A0A366I941</accession>
<keyword evidence="5 8" id="KW-0812">Transmembrane</keyword>
<keyword evidence="10" id="KW-1185">Reference proteome</keyword>
<dbReference type="GO" id="GO:1903785">
    <property type="term" value="P:L-valine transmembrane transport"/>
    <property type="evidence" value="ECO:0007669"/>
    <property type="project" value="TreeGrafter"/>
</dbReference>
<comment type="subcellular location">
    <subcellularLocation>
        <location evidence="1">Cell membrane</location>
        <topology evidence="1">Multi-pass membrane protein</topology>
    </subcellularLocation>
</comment>
<evidence type="ECO:0000256" key="3">
    <source>
        <dbReference type="ARBA" id="ARBA00022448"/>
    </source>
</evidence>
<comment type="caution">
    <text evidence="9">The sequence shown here is derived from an EMBL/GenBank/DDBJ whole genome shotgun (WGS) entry which is preliminary data.</text>
</comment>
<organism evidence="9 10">
    <name type="scientific">Alkalibaculum bacchi</name>
    <dbReference type="NCBI Taxonomy" id="645887"/>
    <lineage>
        <taxon>Bacteria</taxon>
        <taxon>Bacillati</taxon>
        <taxon>Bacillota</taxon>
        <taxon>Clostridia</taxon>
        <taxon>Eubacteriales</taxon>
        <taxon>Eubacteriaceae</taxon>
        <taxon>Alkalibaculum</taxon>
    </lineage>
</organism>
<feature type="transmembrane region" description="Helical" evidence="8">
    <location>
        <begin position="186"/>
        <end position="219"/>
    </location>
</feature>
<dbReference type="PANTHER" id="PTHR34979:SF1">
    <property type="entry name" value="INNER MEMBRANE PROTEIN YGAZ"/>
    <property type="match status" value="1"/>
</dbReference>